<dbReference type="Gene3D" id="3.40.50.720">
    <property type="entry name" value="NAD(P)-binding Rossmann-like Domain"/>
    <property type="match status" value="2"/>
</dbReference>
<dbReference type="OrthoDB" id="418179at2759"/>
<dbReference type="PANTHER" id="PTHR43761">
    <property type="entry name" value="D-ISOMER SPECIFIC 2-HYDROXYACID DEHYDROGENASE FAMILY PROTEIN (AFU_ORTHOLOGUE AFUA_1G13630)"/>
    <property type="match status" value="1"/>
</dbReference>
<dbReference type="EC" id="1.1.1.95" evidence="3"/>
<evidence type="ECO:0000256" key="4">
    <source>
        <dbReference type="ARBA" id="ARBA00023002"/>
    </source>
</evidence>
<dbReference type="Gene3D" id="3.30.70.260">
    <property type="match status" value="1"/>
</dbReference>
<keyword evidence="4 7" id="KW-0560">Oxidoreductase</keyword>
<sequence length="454" mass="49003">MASLSQTPPGVMFGMSPLMTARSGDDAYGSLSRHSFEGLSLTQAATQIKLTFPKDKINFLLLENVSPSAVEFMVKDGFNVETVPRALTEDELLERIDNVSVLGIRSKTRVTQKVLEKAQRLLAVGCFCIGTDQVDLAFAEKKGIAVFNAPFANTRSVAELVLCEIIALNRRLTDRSSEMHSGVWNKVAAGCYEVRGKTLGIVGYGHIGTQLSIMAEMMGMKVVFYDLVPKLPLGNSEPRSTLEELLQESDVVSLHVPRSDLTKNMIAKEQLALMKKGALLINAARGTVVKLEDLAEYLKSGHLGGAAVDVFPTEPEKNGPGFESVLIGCPNTILTPHVAGSTQEAQSKIGEEVAVALLKFVNMGCTMGSVNLPNLELPVSSKVHRILNLHKNVPGVLRDINNILANLDCNVNAQMLGTTSEVGYLIIDVDKATSAETKKAIAALPASIRTRLLY</sequence>
<comment type="pathway">
    <text evidence="1">Amino-acid biosynthesis; L-serine biosynthesis; L-serine from 3-phospho-D-glycerate: step 1/3.</text>
</comment>
<dbReference type="AlphaFoldDB" id="A0A5J4YQ38"/>
<dbReference type="Pfam" id="PF02826">
    <property type="entry name" value="2-Hacid_dh_C"/>
    <property type="match status" value="1"/>
</dbReference>
<dbReference type="InterPro" id="IPR002912">
    <property type="entry name" value="ACT_dom"/>
</dbReference>
<dbReference type="InterPro" id="IPR036291">
    <property type="entry name" value="NAD(P)-bd_dom_sf"/>
</dbReference>
<evidence type="ECO:0000259" key="8">
    <source>
        <dbReference type="PROSITE" id="PS51671"/>
    </source>
</evidence>
<evidence type="ECO:0000256" key="1">
    <source>
        <dbReference type="ARBA" id="ARBA00005216"/>
    </source>
</evidence>
<dbReference type="GO" id="GO:0006564">
    <property type="term" value="P:L-serine biosynthetic process"/>
    <property type="evidence" value="ECO:0007669"/>
    <property type="project" value="UniProtKB-ARBA"/>
</dbReference>
<dbReference type="Proteomes" id="UP000324585">
    <property type="component" value="Unassembled WGS sequence"/>
</dbReference>
<evidence type="ECO:0000256" key="2">
    <source>
        <dbReference type="ARBA" id="ARBA00005854"/>
    </source>
</evidence>
<dbReference type="InterPro" id="IPR006140">
    <property type="entry name" value="D-isomer_DH_NAD-bd"/>
</dbReference>
<dbReference type="PANTHER" id="PTHR43761:SF1">
    <property type="entry name" value="D-ISOMER SPECIFIC 2-HYDROXYACID DEHYDROGENASE CATALYTIC DOMAIN-CONTAINING PROTEIN-RELATED"/>
    <property type="match status" value="1"/>
</dbReference>
<dbReference type="UniPathway" id="UPA00135">
    <property type="reaction ID" value="UER00196"/>
</dbReference>
<gene>
    <name evidence="9" type="ORF">FVE85_9125</name>
</gene>
<dbReference type="FunFam" id="3.40.50.720:FF:000041">
    <property type="entry name" value="D-3-phosphoglycerate dehydrogenase"/>
    <property type="match status" value="1"/>
</dbReference>
<evidence type="ECO:0000256" key="5">
    <source>
        <dbReference type="ARBA" id="ARBA00023027"/>
    </source>
</evidence>
<comment type="similarity">
    <text evidence="2 7">Belongs to the D-isomer specific 2-hydroxyacid dehydrogenase family.</text>
</comment>
<evidence type="ECO:0000256" key="3">
    <source>
        <dbReference type="ARBA" id="ARBA00013143"/>
    </source>
</evidence>
<dbReference type="SUPFAM" id="SSF52283">
    <property type="entry name" value="Formate/glycerate dehydrogenase catalytic domain-like"/>
    <property type="match status" value="1"/>
</dbReference>
<reference evidence="10" key="1">
    <citation type="journal article" date="2019" name="Nat. Commun.">
        <title>Expansion of phycobilisome linker gene families in mesophilic red algae.</title>
        <authorList>
            <person name="Lee J."/>
            <person name="Kim D."/>
            <person name="Bhattacharya D."/>
            <person name="Yoon H.S."/>
        </authorList>
    </citation>
    <scope>NUCLEOTIDE SEQUENCE [LARGE SCALE GENOMIC DNA]</scope>
    <source>
        <strain evidence="10">CCMP 1328</strain>
    </source>
</reference>
<dbReference type="SUPFAM" id="SSF55021">
    <property type="entry name" value="ACT-like"/>
    <property type="match status" value="1"/>
</dbReference>
<comment type="catalytic activity">
    <reaction evidence="6">
        <text>(2R)-3-phosphoglycerate + NAD(+) = 3-phosphooxypyruvate + NADH + H(+)</text>
        <dbReference type="Rhea" id="RHEA:12641"/>
        <dbReference type="ChEBI" id="CHEBI:15378"/>
        <dbReference type="ChEBI" id="CHEBI:18110"/>
        <dbReference type="ChEBI" id="CHEBI:57540"/>
        <dbReference type="ChEBI" id="CHEBI:57945"/>
        <dbReference type="ChEBI" id="CHEBI:58272"/>
        <dbReference type="EC" id="1.1.1.95"/>
    </reaction>
</comment>
<dbReference type="GO" id="GO:0051287">
    <property type="term" value="F:NAD binding"/>
    <property type="evidence" value="ECO:0007669"/>
    <property type="project" value="InterPro"/>
</dbReference>
<evidence type="ECO:0000256" key="7">
    <source>
        <dbReference type="RuleBase" id="RU003719"/>
    </source>
</evidence>
<dbReference type="InterPro" id="IPR029752">
    <property type="entry name" value="D-isomer_DH_CS1"/>
</dbReference>
<accession>A0A5J4YQ38</accession>
<evidence type="ECO:0000256" key="6">
    <source>
        <dbReference type="ARBA" id="ARBA00048731"/>
    </source>
</evidence>
<dbReference type="NCBIfam" id="NF008759">
    <property type="entry name" value="PRK11790.1"/>
    <property type="match status" value="1"/>
</dbReference>
<proteinExistence type="inferred from homology"/>
<name>A0A5J4YQ38_PORPP</name>
<dbReference type="OMA" id="SKGCWEV"/>
<dbReference type="InterPro" id="IPR045865">
    <property type="entry name" value="ACT-like_dom_sf"/>
</dbReference>
<dbReference type="InterPro" id="IPR050418">
    <property type="entry name" value="D-iso_2-hydroxyacid_DH_PdxB"/>
</dbReference>
<evidence type="ECO:0000313" key="9">
    <source>
        <dbReference type="EMBL" id="KAA8492853.1"/>
    </source>
</evidence>
<dbReference type="Pfam" id="PF22629">
    <property type="entry name" value="ACT_AHAS_ss"/>
    <property type="match status" value="1"/>
</dbReference>
<dbReference type="CDD" id="cd04901">
    <property type="entry name" value="ACT_3PGDH"/>
    <property type="match status" value="1"/>
</dbReference>
<dbReference type="GO" id="GO:0047545">
    <property type="term" value="F:(S)-2-hydroxyglutarate dehydrogenase activity"/>
    <property type="evidence" value="ECO:0007669"/>
    <property type="project" value="UniProtKB-ARBA"/>
</dbReference>
<dbReference type="Pfam" id="PF00389">
    <property type="entry name" value="2-Hacid_dh"/>
    <property type="match status" value="1"/>
</dbReference>
<dbReference type="InterPro" id="IPR006139">
    <property type="entry name" value="D-isomer_2_OHA_DH_cat_dom"/>
</dbReference>
<comment type="caution">
    <text evidence="9">The sequence shown here is derived from an EMBL/GenBank/DDBJ whole genome shotgun (WGS) entry which is preliminary data.</text>
</comment>
<keyword evidence="5" id="KW-0520">NAD</keyword>
<feature type="domain" description="ACT" evidence="8">
    <location>
        <begin position="385"/>
        <end position="454"/>
    </location>
</feature>
<dbReference type="PROSITE" id="PS00065">
    <property type="entry name" value="D_2_HYDROXYACID_DH_1"/>
    <property type="match status" value="1"/>
</dbReference>
<dbReference type="EMBL" id="VRMN01000008">
    <property type="protein sequence ID" value="KAA8492853.1"/>
    <property type="molecule type" value="Genomic_DNA"/>
</dbReference>
<dbReference type="PROSITE" id="PS51671">
    <property type="entry name" value="ACT"/>
    <property type="match status" value="1"/>
</dbReference>
<evidence type="ECO:0000313" key="10">
    <source>
        <dbReference type="Proteomes" id="UP000324585"/>
    </source>
</evidence>
<dbReference type="CDD" id="cd12176">
    <property type="entry name" value="PGDH_3"/>
    <property type="match status" value="1"/>
</dbReference>
<protein>
    <recommendedName>
        <fullName evidence="3">phosphoglycerate dehydrogenase</fullName>
        <ecNumber evidence="3">1.1.1.95</ecNumber>
    </recommendedName>
</protein>
<organism evidence="9 10">
    <name type="scientific">Porphyridium purpureum</name>
    <name type="common">Red alga</name>
    <name type="synonym">Porphyridium cruentum</name>
    <dbReference type="NCBI Taxonomy" id="35688"/>
    <lineage>
        <taxon>Eukaryota</taxon>
        <taxon>Rhodophyta</taxon>
        <taxon>Bangiophyceae</taxon>
        <taxon>Porphyridiales</taxon>
        <taxon>Porphyridiaceae</taxon>
        <taxon>Porphyridium</taxon>
    </lineage>
</organism>
<dbReference type="InterPro" id="IPR054480">
    <property type="entry name" value="AHAS_small-like_ACT"/>
</dbReference>
<dbReference type="GO" id="GO:0004617">
    <property type="term" value="F:phosphoglycerate dehydrogenase activity"/>
    <property type="evidence" value="ECO:0007669"/>
    <property type="project" value="UniProtKB-EC"/>
</dbReference>
<dbReference type="SUPFAM" id="SSF51735">
    <property type="entry name" value="NAD(P)-binding Rossmann-fold domains"/>
    <property type="match status" value="1"/>
</dbReference>
<keyword evidence="10" id="KW-1185">Reference proteome</keyword>